<accession>D5MH72</accession>
<dbReference type="KEGG" id="mox:DAMO_2054"/>
<proteinExistence type="predicted"/>
<dbReference type="HOGENOM" id="CLU_1105553_0_0_0"/>
<evidence type="ECO:0000313" key="1">
    <source>
        <dbReference type="EMBL" id="CBE69104.1"/>
    </source>
</evidence>
<dbReference type="EMBL" id="FP565575">
    <property type="protein sequence ID" value="CBE69104.1"/>
    <property type="molecule type" value="Genomic_DNA"/>
</dbReference>
<evidence type="ECO:0000313" key="2">
    <source>
        <dbReference type="Proteomes" id="UP000006898"/>
    </source>
</evidence>
<dbReference type="Proteomes" id="UP000006898">
    <property type="component" value="Chromosome"/>
</dbReference>
<reference evidence="1 2" key="1">
    <citation type="journal article" date="2010" name="Nature">
        <title>Nitrite-driven anaerobic methane oxidation by oxygenic bacteria.</title>
        <authorList>
            <person name="Ettwig K.F."/>
            <person name="Butler M.K."/>
            <person name="Le Paslier D."/>
            <person name="Pelletier E."/>
            <person name="Mangenot S."/>
            <person name="Kuypers M.M.M."/>
            <person name="Schreiber F."/>
            <person name="Dutilh B.E."/>
            <person name="Zedelius J."/>
            <person name="de Beer D."/>
            <person name="Gloerich J."/>
            <person name="Wessels H.J.C.T."/>
            <person name="van Allen T."/>
            <person name="Luesken F."/>
            <person name="Wu M."/>
            <person name="van de Pas-Schoonen K.T."/>
            <person name="Op den Camp H.J.M."/>
            <person name="Janssen-Megens E.M."/>
            <person name="Francoijs K-J."/>
            <person name="Stunnenberg H."/>
            <person name="Weissenbach J."/>
            <person name="Jetten M.S.M."/>
            <person name="Strous M."/>
        </authorList>
    </citation>
    <scope>NUCLEOTIDE SEQUENCE [LARGE SCALE GENOMIC DNA]</scope>
</reference>
<sequence>MSTRTRILHLPPAMDTRTCSRWACLQRMPGSGLDPAILTHHVQRTVDAVAAIVVEDAEVKGTLQETEHYVTAFLDRYWPVIPALVGPGYPKSVVAMAEEQGAVCIETLVERTMPRLQYAERLLAHAQSFGWRIPDGAGGELVIPGVIARLGEDRLTGTLRIYEWQIEQQKFPYLNAFLRFQQTGVALGWLRSQYPERETVYAEVSLLSDTTWEWSRTAQELHLLEGLLQQQADQAQPLMPFGTPPVQFGRN</sequence>
<name>D5MH72_METO1</name>
<gene>
    <name evidence="1" type="ORF">DAMO_2054</name>
</gene>
<organism evidence="1 2">
    <name type="scientific">Methylomirabilis oxygeniifera</name>
    <dbReference type="NCBI Taxonomy" id="671143"/>
    <lineage>
        <taxon>Bacteria</taxon>
        <taxon>Candidatus Methylomirabilota</taxon>
        <taxon>Candidatus Methylomirabilia</taxon>
        <taxon>Candidatus Methylomirabilales</taxon>
        <taxon>Candidatus Methylomirabilaceae</taxon>
        <taxon>Candidatus Methylomirabilis</taxon>
    </lineage>
</organism>
<dbReference type="STRING" id="671143.DAMO_2054"/>
<dbReference type="AlphaFoldDB" id="D5MH72"/>
<protein>
    <submittedName>
        <fullName evidence="1">Uncharacterized protein</fullName>
    </submittedName>
</protein>